<dbReference type="GO" id="GO:0000225">
    <property type="term" value="F:N-acetylglucosaminylphosphatidylinositol deacetylase activity"/>
    <property type="evidence" value="ECO:0007669"/>
    <property type="project" value="UniProtKB-EC"/>
</dbReference>
<comment type="similarity">
    <text evidence="1">Belongs to the PIGL family.</text>
</comment>
<name>A0AAV5A774_9AGAM</name>
<dbReference type="Pfam" id="PF02585">
    <property type="entry name" value="PIG-L"/>
    <property type="match status" value="1"/>
</dbReference>
<keyword evidence="4" id="KW-1185">Reference proteome</keyword>
<protein>
    <recommendedName>
        <fullName evidence="2">N-acetylglucosaminylphosphatidylinositol deacetylase</fullName>
        <ecNumber evidence="2">3.5.1.89</ecNumber>
    </recommendedName>
</protein>
<dbReference type="GO" id="GO:0005783">
    <property type="term" value="C:endoplasmic reticulum"/>
    <property type="evidence" value="ECO:0007669"/>
    <property type="project" value="TreeGrafter"/>
</dbReference>
<dbReference type="InterPro" id="IPR003737">
    <property type="entry name" value="GlcNAc_PI_deacetylase-related"/>
</dbReference>
<comment type="caution">
    <text evidence="3">The sequence shown here is derived from an EMBL/GenBank/DDBJ whole genome shotgun (WGS) entry which is preliminary data.</text>
</comment>
<dbReference type="PANTHER" id="PTHR12993">
    <property type="entry name" value="N-ACETYLGLUCOSAMINYL-PHOSPHATIDYLINOSITOL DE-N-ACETYLASE-RELATED"/>
    <property type="match status" value="1"/>
</dbReference>
<reference evidence="3" key="1">
    <citation type="submission" date="2021-10" db="EMBL/GenBank/DDBJ databases">
        <title>De novo Genome Assembly of Clathrus columnatus (Basidiomycota, Fungi) Using Illumina and Nanopore Sequence Data.</title>
        <authorList>
            <person name="Ogiso-Tanaka E."/>
            <person name="Itagaki H."/>
            <person name="Hosoya T."/>
            <person name="Hosaka K."/>
        </authorList>
    </citation>
    <scope>NUCLEOTIDE SEQUENCE</scope>
    <source>
        <strain evidence="3">MO-923</strain>
    </source>
</reference>
<gene>
    <name evidence="3" type="ORF">Clacol_004698</name>
</gene>
<dbReference type="InterPro" id="IPR024078">
    <property type="entry name" value="LmbE-like_dom_sf"/>
</dbReference>
<evidence type="ECO:0000313" key="4">
    <source>
        <dbReference type="Proteomes" id="UP001050691"/>
    </source>
</evidence>
<dbReference type="SUPFAM" id="SSF102588">
    <property type="entry name" value="LmbE-like"/>
    <property type="match status" value="1"/>
</dbReference>
<dbReference type="AlphaFoldDB" id="A0AAV5A774"/>
<accession>A0AAV5A774</accession>
<evidence type="ECO:0000313" key="3">
    <source>
        <dbReference type="EMBL" id="GJJ10472.1"/>
    </source>
</evidence>
<evidence type="ECO:0000256" key="2">
    <source>
        <dbReference type="ARBA" id="ARBA00012176"/>
    </source>
</evidence>
<proteinExistence type="inferred from homology"/>
<evidence type="ECO:0000256" key="1">
    <source>
        <dbReference type="ARBA" id="ARBA00006066"/>
    </source>
</evidence>
<dbReference type="Proteomes" id="UP001050691">
    <property type="component" value="Unassembled WGS sequence"/>
</dbReference>
<dbReference type="Gene3D" id="3.40.50.10320">
    <property type="entry name" value="LmbE-like"/>
    <property type="match status" value="1"/>
</dbReference>
<dbReference type="EC" id="3.5.1.89" evidence="2"/>
<dbReference type="PANTHER" id="PTHR12993:SF11">
    <property type="entry name" value="N-ACETYLGLUCOSAMINYL-PHOSPHATIDYLINOSITOL DE-N-ACETYLASE"/>
    <property type="match status" value="1"/>
</dbReference>
<organism evidence="3 4">
    <name type="scientific">Clathrus columnatus</name>
    <dbReference type="NCBI Taxonomy" id="1419009"/>
    <lineage>
        <taxon>Eukaryota</taxon>
        <taxon>Fungi</taxon>
        <taxon>Dikarya</taxon>
        <taxon>Basidiomycota</taxon>
        <taxon>Agaricomycotina</taxon>
        <taxon>Agaricomycetes</taxon>
        <taxon>Phallomycetidae</taxon>
        <taxon>Phallales</taxon>
        <taxon>Clathraceae</taxon>
        <taxon>Clathrus</taxon>
    </lineage>
</organism>
<dbReference type="EMBL" id="BPWL01000005">
    <property type="protein sequence ID" value="GJJ10472.1"/>
    <property type="molecule type" value="Genomic_DNA"/>
</dbReference>
<sequence length="255" mass="28430">MFFGPTLTSLLMKNSDDRESVILYSLCLSTGNSEGLGHVRRNELSASLDVLGIPPSKAQVIDHPHLQDNITQLWDIDLISNVVNDFINQHDINIIITFDDKGISGHPNHIALPGGVLRLLNKNKNNHPPYRSLRLFTLITTPLLPKYTGALAHLSSKMQYFLLKFLPSSAAGSVSSNLFSLSLPVSNNEKTETQDPNSIIFVSGLSSYAMAFRAMLQHRSQLVWFRWLYVLFSRYMWVNALVEVPTAARAPIGPT</sequence>